<gene>
    <name evidence="1" type="ORF">ASV53_23525</name>
</gene>
<accession>A0ABX4FRL7</accession>
<reference evidence="1 2" key="1">
    <citation type="journal article" date="2016" name="Antonie Van Leeuwenhoek">
        <title>Photobacterium sanguinicancri sp. nov. isolated from marine animals.</title>
        <authorList>
            <person name="Gomez-Gil B."/>
            <person name="Roque A."/>
            <person name="Rotllant G."/>
            <person name="Romalde J.L."/>
            <person name="Doce A."/>
            <person name="Eggermont M."/>
            <person name="Defoirdt T."/>
        </authorList>
    </citation>
    <scope>NUCLEOTIDE SEQUENCE [LARGE SCALE GENOMIC DNA]</scope>
    <source>
        <strain evidence="1 2">CAIM 1827</strain>
    </source>
</reference>
<proteinExistence type="predicted"/>
<comment type="caution">
    <text evidence="1">The sequence shown here is derived from an EMBL/GenBank/DDBJ whole genome shotgun (WGS) entry which is preliminary data.</text>
</comment>
<name>A0ABX4FRL7_9GAMM</name>
<dbReference type="EMBL" id="NOIF01000315">
    <property type="protein sequence ID" value="OZS41468.1"/>
    <property type="molecule type" value="Genomic_DNA"/>
</dbReference>
<evidence type="ECO:0000313" key="2">
    <source>
        <dbReference type="Proteomes" id="UP000215999"/>
    </source>
</evidence>
<sequence>TGTIEAIYADPTGVAWDTLYTVVDAAYYPIDIVTRPLGITTHAVDRTNARINDALDAAQELKANTVANWECRNWEGLGSNLAAIGMVVNPRSLVKGNVTPAYSKKAIVAQSVKQATQRKVPNDFTEFKSMNHKKAAAGEYNAHALMEEKGYKPLGNTDGKYKPGATGIDGIYAHPNPPPDFVITEAKYNTARLGKTKTGKQMSNDWVTDKRLEKAGMSERERKTILKSLDENDNAIEKLIIRNKLDGTLVVKTLDENANIIGKAVGF</sequence>
<evidence type="ECO:0000313" key="1">
    <source>
        <dbReference type="EMBL" id="OZS41468.1"/>
    </source>
</evidence>
<organism evidence="1 2">
    <name type="scientific">Photobacterium sanguinicancri</name>
    <dbReference type="NCBI Taxonomy" id="875932"/>
    <lineage>
        <taxon>Bacteria</taxon>
        <taxon>Pseudomonadati</taxon>
        <taxon>Pseudomonadota</taxon>
        <taxon>Gammaproteobacteria</taxon>
        <taxon>Vibrionales</taxon>
        <taxon>Vibrionaceae</taxon>
        <taxon>Photobacterium</taxon>
    </lineage>
</organism>
<feature type="non-terminal residue" evidence="1">
    <location>
        <position position="1"/>
    </location>
</feature>
<keyword evidence="2" id="KW-1185">Reference proteome</keyword>
<dbReference type="CDD" id="cd20733">
    <property type="entry name" value="PoNe_PAAR-like"/>
    <property type="match status" value="1"/>
</dbReference>
<protein>
    <recommendedName>
        <fullName evidence="3">tRNA nuclease CdiA C-terminal domain-containing protein</fullName>
    </recommendedName>
</protein>
<dbReference type="Proteomes" id="UP000215999">
    <property type="component" value="Unassembled WGS sequence"/>
</dbReference>
<evidence type="ECO:0008006" key="3">
    <source>
        <dbReference type="Google" id="ProtNLM"/>
    </source>
</evidence>